<keyword evidence="3" id="KW-1185">Reference proteome</keyword>
<accession>A0AAE0W3C3</accession>
<dbReference type="Gene3D" id="2.60.120.230">
    <property type="match status" value="1"/>
</dbReference>
<dbReference type="InterPro" id="IPR008977">
    <property type="entry name" value="PHM/PNGase_F_dom_sf"/>
</dbReference>
<evidence type="ECO:0000313" key="2">
    <source>
        <dbReference type="EMBL" id="KAK3599579.1"/>
    </source>
</evidence>
<reference evidence="2" key="3">
    <citation type="submission" date="2023-05" db="EMBL/GenBank/DDBJ databases">
        <authorList>
            <person name="Smith C.H."/>
        </authorList>
    </citation>
    <scope>NUCLEOTIDE SEQUENCE</scope>
    <source>
        <strain evidence="2">CHS0354</strain>
        <tissue evidence="2">Mantle</tissue>
    </source>
</reference>
<dbReference type="GO" id="GO:0016715">
    <property type="term" value="F:oxidoreductase activity, acting on paired donors, with incorporation or reduction of molecular oxygen, reduced ascorbate as one donor, and incorporation of one atom of oxygen"/>
    <property type="evidence" value="ECO:0007669"/>
    <property type="project" value="InterPro"/>
</dbReference>
<dbReference type="SUPFAM" id="SSF49742">
    <property type="entry name" value="PHM/PNGase F"/>
    <property type="match status" value="1"/>
</dbReference>
<keyword evidence="1" id="KW-1015">Disulfide bond</keyword>
<dbReference type="AlphaFoldDB" id="A0AAE0W3C3"/>
<dbReference type="Proteomes" id="UP001195483">
    <property type="component" value="Unassembled WGS sequence"/>
</dbReference>
<sequence length="81" mass="9135">MIQEIAHDSNYTYTTSPVHHLQNPVRIDPGDEIRVTCIYNTLTEDRLREETISFGEGSDVSVSFVTMIVNVVTSVFCSRKA</sequence>
<protein>
    <recommendedName>
        <fullName evidence="4">Copper type II ascorbate-dependent monooxygenase C-terminal domain-containing protein</fullName>
    </recommendedName>
</protein>
<reference evidence="2" key="1">
    <citation type="journal article" date="2021" name="Genome Biol. Evol.">
        <title>A High-Quality Reference Genome for a Parasitic Bivalve with Doubly Uniparental Inheritance (Bivalvia: Unionida).</title>
        <authorList>
            <person name="Smith C.H."/>
        </authorList>
    </citation>
    <scope>NUCLEOTIDE SEQUENCE</scope>
    <source>
        <strain evidence="2">CHS0354</strain>
    </source>
</reference>
<evidence type="ECO:0000256" key="1">
    <source>
        <dbReference type="ARBA" id="ARBA00023157"/>
    </source>
</evidence>
<name>A0AAE0W3C3_9BIVA</name>
<organism evidence="2 3">
    <name type="scientific">Potamilus streckersoni</name>
    <dbReference type="NCBI Taxonomy" id="2493646"/>
    <lineage>
        <taxon>Eukaryota</taxon>
        <taxon>Metazoa</taxon>
        <taxon>Spiralia</taxon>
        <taxon>Lophotrochozoa</taxon>
        <taxon>Mollusca</taxon>
        <taxon>Bivalvia</taxon>
        <taxon>Autobranchia</taxon>
        <taxon>Heteroconchia</taxon>
        <taxon>Palaeoheterodonta</taxon>
        <taxon>Unionida</taxon>
        <taxon>Unionoidea</taxon>
        <taxon>Unionidae</taxon>
        <taxon>Ambleminae</taxon>
        <taxon>Lampsilini</taxon>
        <taxon>Potamilus</taxon>
    </lineage>
</organism>
<evidence type="ECO:0008006" key="4">
    <source>
        <dbReference type="Google" id="ProtNLM"/>
    </source>
</evidence>
<dbReference type="InterPro" id="IPR014784">
    <property type="entry name" value="Cu2_ascorb_mOase-like_C"/>
</dbReference>
<dbReference type="EMBL" id="JAEAOA010002091">
    <property type="protein sequence ID" value="KAK3599579.1"/>
    <property type="molecule type" value="Genomic_DNA"/>
</dbReference>
<gene>
    <name evidence="2" type="ORF">CHS0354_035817</name>
</gene>
<reference evidence="2" key="2">
    <citation type="journal article" date="2021" name="Genome Biol. Evol.">
        <title>Developing a high-quality reference genome for a parasitic bivalve with doubly uniparental inheritance (Bivalvia: Unionida).</title>
        <authorList>
            <person name="Smith C.H."/>
        </authorList>
    </citation>
    <scope>NUCLEOTIDE SEQUENCE</scope>
    <source>
        <strain evidence="2">CHS0354</strain>
        <tissue evidence="2">Mantle</tissue>
    </source>
</reference>
<evidence type="ECO:0000313" key="3">
    <source>
        <dbReference type="Proteomes" id="UP001195483"/>
    </source>
</evidence>
<comment type="caution">
    <text evidence="2">The sequence shown here is derived from an EMBL/GenBank/DDBJ whole genome shotgun (WGS) entry which is preliminary data.</text>
</comment>
<proteinExistence type="predicted"/>